<keyword evidence="4" id="KW-1185">Reference proteome</keyword>
<accession>A0A1H4MWT6</accession>
<evidence type="ECO:0000259" key="2">
    <source>
        <dbReference type="Pfam" id="PF09976"/>
    </source>
</evidence>
<dbReference type="EMBL" id="FNSL01000001">
    <property type="protein sequence ID" value="SEB87277.1"/>
    <property type="molecule type" value="Genomic_DNA"/>
</dbReference>
<dbReference type="InterPro" id="IPR011990">
    <property type="entry name" value="TPR-like_helical_dom_sf"/>
</dbReference>
<dbReference type="Proteomes" id="UP000199064">
    <property type="component" value="Unassembled WGS sequence"/>
</dbReference>
<proteinExistence type="predicted"/>
<evidence type="ECO:0000313" key="4">
    <source>
        <dbReference type="Proteomes" id="UP000199064"/>
    </source>
</evidence>
<dbReference type="InterPro" id="IPR018704">
    <property type="entry name" value="SecYEG/CpoB_TPR"/>
</dbReference>
<feature type="transmembrane region" description="Helical" evidence="1">
    <location>
        <begin position="34"/>
        <end position="55"/>
    </location>
</feature>
<reference evidence="4" key="1">
    <citation type="submission" date="2016-10" db="EMBL/GenBank/DDBJ databases">
        <authorList>
            <person name="Varghese N."/>
            <person name="Submissions S."/>
        </authorList>
    </citation>
    <scope>NUCLEOTIDE SEQUENCE [LARGE SCALE GENOMIC DNA]</scope>
    <source>
        <strain evidence="4">ES.061</strain>
    </source>
</reference>
<evidence type="ECO:0000256" key="1">
    <source>
        <dbReference type="SAM" id="Phobius"/>
    </source>
</evidence>
<name>A0A1H4MWT6_9HYPH</name>
<keyword evidence="1" id="KW-0472">Membrane</keyword>
<organism evidence="3 4">
    <name type="scientific">Nitratireductor aquibiodomus</name>
    <dbReference type="NCBI Taxonomy" id="204799"/>
    <lineage>
        <taxon>Bacteria</taxon>
        <taxon>Pseudomonadati</taxon>
        <taxon>Pseudomonadota</taxon>
        <taxon>Alphaproteobacteria</taxon>
        <taxon>Hyphomicrobiales</taxon>
        <taxon>Phyllobacteriaceae</taxon>
        <taxon>Nitratireductor</taxon>
    </lineage>
</organism>
<protein>
    <recommendedName>
        <fullName evidence="2">Ancillary SecYEG translocon subunit/Cell division coordinator CpoB TPR domain-containing protein</fullName>
    </recommendedName>
</protein>
<keyword evidence="1" id="KW-0812">Transmembrane</keyword>
<feature type="domain" description="Ancillary SecYEG translocon subunit/Cell division coordinator CpoB TPR" evidence="2">
    <location>
        <begin position="28"/>
        <end position="200"/>
    </location>
</feature>
<gene>
    <name evidence="3" type="ORF">SAMN05216452_3502</name>
</gene>
<dbReference type="Pfam" id="PF09976">
    <property type="entry name" value="TPR_21"/>
    <property type="match status" value="1"/>
</dbReference>
<keyword evidence="1" id="KW-1133">Transmembrane helix</keyword>
<dbReference type="Gene3D" id="1.25.40.10">
    <property type="entry name" value="Tetratricopeptide repeat domain"/>
    <property type="match status" value="1"/>
</dbReference>
<dbReference type="AlphaFoldDB" id="A0A1H4MWT6"/>
<sequence>MPARHGSHMSDDSFIREVNEELRQDQFKSLWRRFGPIAIGAAVLLVVATAGYVGYERWTSSRANASGDAFSQALELARQGENDEALAAFSELEEGGYGSYPLLARMRAATVLAADGDTEGAVAAFDAIAADRSVTDVIADIARLRSGLLLVDHGSYTDVSARVETLTADGNALRHTAREALGLSAWKEGKRDDALQLFQQISGDAEAPRNTRQRAEMMIELILGSSPAE</sequence>
<evidence type="ECO:0000313" key="3">
    <source>
        <dbReference type="EMBL" id="SEB87277.1"/>
    </source>
</evidence>